<evidence type="ECO:0000313" key="1">
    <source>
        <dbReference type="EMBL" id="KIO26591.1"/>
    </source>
</evidence>
<accession>A0A0C3QID9</accession>
<dbReference type="OrthoDB" id="341421at2759"/>
<reference evidence="2" key="2">
    <citation type="submission" date="2015-01" db="EMBL/GenBank/DDBJ databases">
        <title>Evolutionary Origins and Diversification of the Mycorrhizal Mutualists.</title>
        <authorList>
            <consortium name="DOE Joint Genome Institute"/>
            <consortium name="Mycorrhizal Genomics Consortium"/>
            <person name="Kohler A."/>
            <person name="Kuo A."/>
            <person name="Nagy L.G."/>
            <person name="Floudas D."/>
            <person name="Copeland A."/>
            <person name="Barry K.W."/>
            <person name="Cichocki N."/>
            <person name="Veneault-Fourrey C."/>
            <person name="LaButti K."/>
            <person name="Lindquist E.A."/>
            <person name="Lipzen A."/>
            <person name="Lundell T."/>
            <person name="Morin E."/>
            <person name="Murat C."/>
            <person name="Riley R."/>
            <person name="Ohm R."/>
            <person name="Sun H."/>
            <person name="Tunlid A."/>
            <person name="Henrissat B."/>
            <person name="Grigoriev I.V."/>
            <person name="Hibbett D.S."/>
            <person name="Martin F."/>
        </authorList>
    </citation>
    <scope>NUCLEOTIDE SEQUENCE [LARGE SCALE GENOMIC DNA]</scope>
    <source>
        <strain evidence="2">MUT 4182</strain>
    </source>
</reference>
<organism evidence="1 2">
    <name type="scientific">Tulasnella calospora MUT 4182</name>
    <dbReference type="NCBI Taxonomy" id="1051891"/>
    <lineage>
        <taxon>Eukaryota</taxon>
        <taxon>Fungi</taxon>
        <taxon>Dikarya</taxon>
        <taxon>Basidiomycota</taxon>
        <taxon>Agaricomycotina</taxon>
        <taxon>Agaricomycetes</taxon>
        <taxon>Cantharellales</taxon>
        <taxon>Tulasnellaceae</taxon>
        <taxon>Tulasnella</taxon>
    </lineage>
</organism>
<dbReference type="STRING" id="1051891.A0A0C3QID9"/>
<keyword evidence="2" id="KW-1185">Reference proteome</keyword>
<dbReference type="AlphaFoldDB" id="A0A0C3QID9"/>
<gene>
    <name evidence="1" type="ORF">M407DRAFT_24174</name>
</gene>
<dbReference type="HOGENOM" id="CLU_341366_0_0_1"/>
<dbReference type="InterPro" id="IPR016024">
    <property type="entry name" value="ARM-type_fold"/>
</dbReference>
<dbReference type="SUPFAM" id="SSF48371">
    <property type="entry name" value="ARM repeat"/>
    <property type="match status" value="1"/>
</dbReference>
<reference evidence="1 2" key="1">
    <citation type="submission" date="2014-04" db="EMBL/GenBank/DDBJ databases">
        <authorList>
            <consortium name="DOE Joint Genome Institute"/>
            <person name="Kuo A."/>
            <person name="Girlanda M."/>
            <person name="Perotto S."/>
            <person name="Kohler A."/>
            <person name="Nagy L.G."/>
            <person name="Floudas D."/>
            <person name="Copeland A."/>
            <person name="Barry K.W."/>
            <person name="Cichocki N."/>
            <person name="Veneault-Fourrey C."/>
            <person name="LaButti K."/>
            <person name="Lindquist E.A."/>
            <person name="Lipzen A."/>
            <person name="Lundell T."/>
            <person name="Morin E."/>
            <person name="Murat C."/>
            <person name="Sun H."/>
            <person name="Tunlid A."/>
            <person name="Henrissat B."/>
            <person name="Grigoriev I.V."/>
            <person name="Hibbett D.S."/>
            <person name="Martin F."/>
            <person name="Nordberg H.P."/>
            <person name="Cantor M.N."/>
            <person name="Hua S.X."/>
        </authorList>
    </citation>
    <scope>NUCLEOTIDE SEQUENCE [LARGE SCALE GENOMIC DNA]</scope>
    <source>
        <strain evidence="1 2">MUT 4182</strain>
    </source>
</reference>
<dbReference type="Proteomes" id="UP000054248">
    <property type="component" value="Unassembled WGS sequence"/>
</dbReference>
<protein>
    <submittedName>
        <fullName evidence="1">Uncharacterized protein</fullName>
    </submittedName>
</protein>
<dbReference type="Gene3D" id="1.25.10.10">
    <property type="entry name" value="Leucine-rich Repeat Variant"/>
    <property type="match status" value="1"/>
</dbReference>
<evidence type="ECO:0000313" key="2">
    <source>
        <dbReference type="Proteomes" id="UP000054248"/>
    </source>
</evidence>
<proteinExistence type="predicted"/>
<name>A0A0C3QID9_9AGAM</name>
<dbReference type="EMBL" id="KN823022">
    <property type="protein sequence ID" value="KIO26591.1"/>
    <property type="molecule type" value="Genomic_DNA"/>
</dbReference>
<dbReference type="InterPro" id="IPR011989">
    <property type="entry name" value="ARM-like"/>
</dbReference>
<sequence>MAPAKEKPLVQAIAAAPSLKEAAEIIRIRQRLPDLDTVQGLQKCYENFHKIWSQLKDLWIKKDERMMGALCVIFGKMSKDAVLRSKLAEKGVIRLLTDALQYPNIHAVILRALSIMTAHGGPKERISVADKAADDIIGIASKVPSDDPVFTYCVTVLCHASFGRYNLNNTPSQRQRAQAGDAKPLLELMVRASKLPDSHVSEHAFSSLTMLTVDKQQDILDSPEALRCLVGHLRHPELTTRIEAFRALLTMRRGCPKETVMVDPHRVMMAQQRLKDDDEYNEAFLATGPYNMLLTTFLTCMLDYQKAMMQNVQDRDMLSLGKKLYALLMRSEWGVGDGQFRDDRDKLITDLGLPYTNWFEALPHCIAALRAVDPKSEPAAMLEIKYEIKHRRFTNAHKLAKAWLTVNEKSSYCYYALSMDQKNDKEGLRWAKLGLRTNPKGYVQLGLLFNCLDYAGRLGVDMLDDHKAYHEDPEKHMKTAIAYLHTALKDARTYVDLAPIDDRILRQVIWRYLSLFVAFKGSTLVDPELREVQSYVNRLKLVERVSSVIWSPIIGTAAKLTWDLISSIYKSAAEEWDPIFIQRSQQEPVSAPERQGRAAEQDAPDGLDELVENLVLSPDHHVDPDEDSWRTHAFSLHLDEHMLEMITSYFRPSSDTNASYIRDFEAFRSVADLMTEESSTVDVWCNILSTYYFPFPEYIIKPEARLGGSGHRADLLVTRSSDSKVVMIIEGKKAGGAQATWDKAVKQSGRYFDSVKQLRLGAMRVFGMVAVGRKVVFVAPSSDGAESVLWGIKVQRGKAMSFRGIKALDILEDSGEIHALLTQVSESAKDV</sequence>